<proteinExistence type="predicted"/>
<protein>
    <recommendedName>
        <fullName evidence="3">Transcriptional regulator</fullName>
    </recommendedName>
</protein>
<dbReference type="Proteomes" id="UP000247459">
    <property type="component" value="Unassembled WGS sequence"/>
</dbReference>
<reference evidence="1 2" key="1">
    <citation type="submission" date="2018-01" db="EMBL/GenBank/DDBJ databases">
        <title>Genome sequence of the PGP bacterium Paenibacillus illinoisensis E3.</title>
        <authorList>
            <person name="Rolli E."/>
            <person name="Marasco R."/>
            <person name="Bessem C."/>
            <person name="Michoud G."/>
            <person name="Gaiarsa S."/>
            <person name="Borin S."/>
            <person name="Daffonchio D."/>
        </authorList>
    </citation>
    <scope>NUCLEOTIDE SEQUENCE [LARGE SCALE GENOMIC DNA]</scope>
    <source>
        <strain evidence="1 2">E3</strain>
    </source>
</reference>
<gene>
    <name evidence="1" type="ORF">PIL02S_00543</name>
</gene>
<comment type="caution">
    <text evidence="1">The sequence shown here is derived from an EMBL/GenBank/DDBJ whole genome shotgun (WGS) entry which is preliminary data.</text>
</comment>
<dbReference type="AlphaFoldDB" id="A0A2W0CE39"/>
<sequence length="101" mass="11439">MSAYDFNTPLKTYLQNMISQLPNGTKLILQTLNKADFNKDDLSLNARVRRGELNAALIWAESLGLVSYSTSGRQKVYSLTSLGKLCYEEFNDIITTLNEER</sequence>
<dbReference type="Gene3D" id="1.10.10.10">
    <property type="entry name" value="Winged helix-like DNA-binding domain superfamily/Winged helix DNA-binding domain"/>
    <property type="match status" value="1"/>
</dbReference>
<evidence type="ECO:0000313" key="1">
    <source>
        <dbReference type="EMBL" id="PYY30996.1"/>
    </source>
</evidence>
<dbReference type="OrthoDB" id="2624998at2"/>
<accession>A0A2W0CE39</accession>
<dbReference type="InterPro" id="IPR036388">
    <property type="entry name" value="WH-like_DNA-bd_sf"/>
</dbReference>
<dbReference type="EMBL" id="PRLG01000003">
    <property type="protein sequence ID" value="PYY30996.1"/>
    <property type="molecule type" value="Genomic_DNA"/>
</dbReference>
<organism evidence="1 2">
    <name type="scientific">Paenibacillus illinoisensis</name>
    <dbReference type="NCBI Taxonomy" id="59845"/>
    <lineage>
        <taxon>Bacteria</taxon>
        <taxon>Bacillati</taxon>
        <taxon>Bacillota</taxon>
        <taxon>Bacilli</taxon>
        <taxon>Bacillales</taxon>
        <taxon>Paenibacillaceae</taxon>
        <taxon>Paenibacillus</taxon>
    </lineage>
</organism>
<dbReference type="RefSeq" id="WP_110756170.1">
    <property type="nucleotide sequence ID" value="NZ_PRLG01000003.1"/>
</dbReference>
<evidence type="ECO:0000313" key="2">
    <source>
        <dbReference type="Proteomes" id="UP000247459"/>
    </source>
</evidence>
<evidence type="ECO:0008006" key="3">
    <source>
        <dbReference type="Google" id="ProtNLM"/>
    </source>
</evidence>
<name>A0A2W0CE39_9BACL</name>